<dbReference type="eggNOG" id="ENOG5030PTZ">
    <property type="taxonomic scope" value="Bacteria"/>
</dbReference>
<organism evidence="1 2">
    <name type="scientific">Flavobacterium suncheonense GH29-5 = DSM 17707</name>
    <dbReference type="NCBI Taxonomy" id="1121899"/>
    <lineage>
        <taxon>Bacteria</taxon>
        <taxon>Pseudomonadati</taxon>
        <taxon>Bacteroidota</taxon>
        <taxon>Flavobacteriia</taxon>
        <taxon>Flavobacteriales</taxon>
        <taxon>Flavobacteriaceae</taxon>
        <taxon>Flavobacterium</taxon>
    </lineage>
</organism>
<dbReference type="RefSeq" id="WP_026981480.1">
    <property type="nucleotide sequence ID" value="NZ_JRLW01000020.1"/>
</dbReference>
<sequence length="202" mass="22641">MKKTVLLIALTLFTITGFSQKKKSTAKTKTETGVLAKTDNLTAEKVKNEVHVYVTADGKKELLFSKPVDAKNTLSEVKITGFKAKETPMYYISWTEKGTTKTDLKTEDATVIVSEIWDVATKTQMIGNVQSTTHIVEKVFLDKLKNASETQERMRREGFEFTLLPTGDFILKDKKSETKYTYNPTDKKFVAATAAAAPKKKK</sequence>
<accession>A0A0A2MFX1</accession>
<comment type="caution">
    <text evidence="1">The sequence shown here is derived from an EMBL/GenBank/DDBJ whole genome shotgun (WGS) entry which is preliminary data.</text>
</comment>
<proteinExistence type="predicted"/>
<keyword evidence="2" id="KW-1185">Reference proteome</keyword>
<gene>
    <name evidence="1" type="ORF">Q764_13015</name>
</gene>
<protein>
    <submittedName>
        <fullName evidence="1">Uncharacterized protein</fullName>
    </submittedName>
</protein>
<evidence type="ECO:0000313" key="2">
    <source>
        <dbReference type="Proteomes" id="UP000030121"/>
    </source>
</evidence>
<reference evidence="1 2" key="1">
    <citation type="submission" date="2013-09" db="EMBL/GenBank/DDBJ databases">
        <authorList>
            <person name="Zeng Z."/>
            <person name="Chen C."/>
        </authorList>
    </citation>
    <scope>NUCLEOTIDE SEQUENCE [LARGE SCALE GENOMIC DNA]</scope>
    <source>
        <strain evidence="1 2">GH29-5</strain>
    </source>
</reference>
<dbReference type="AlphaFoldDB" id="A0A0A2MFX1"/>
<dbReference type="Proteomes" id="UP000030121">
    <property type="component" value="Unassembled WGS sequence"/>
</dbReference>
<dbReference type="OrthoDB" id="1363973at2"/>
<evidence type="ECO:0000313" key="1">
    <source>
        <dbReference type="EMBL" id="KGO87170.1"/>
    </source>
</evidence>
<name>A0A0A2MFX1_9FLAO</name>
<dbReference type="EMBL" id="JRLW01000020">
    <property type="protein sequence ID" value="KGO87170.1"/>
    <property type="molecule type" value="Genomic_DNA"/>
</dbReference>